<feature type="transmembrane region" description="Helical" evidence="1">
    <location>
        <begin position="7"/>
        <end position="23"/>
    </location>
</feature>
<dbReference type="InterPro" id="IPR010001">
    <property type="entry name" value="BofA"/>
</dbReference>
<feature type="transmembrane region" description="Helical" evidence="1">
    <location>
        <begin position="29"/>
        <end position="48"/>
    </location>
</feature>
<dbReference type="Pfam" id="PF07441">
    <property type="entry name" value="BofA"/>
    <property type="match status" value="1"/>
</dbReference>
<feature type="transmembrane region" description="Helical" evidence="1">
    <location>
        <begin position="60"/>
        <end position="84"/>
    </location>
</feature>
<protein>
    <submittedName>
        <fullName evidence="2">Pro-sigmaK processing inhibitor BofA family protein</fullName>
    </submittedName>
</protein>
<gene>
    <name evidence="2" type="ORF">WMO62_09025</name>
</gene>
<keyword evidence="1" id="KW-1133">Transmembrane helix</keyword>
<keyword evidence="3" id="KW-1185">Reference proteome</keyword>
<keyword evidence="1" id="KW-0472">Membrane</keyword>
<proteinExistence type="predicted"/>
<evidence type="ECO:0000313" key="2">
    <source>
        <dbReference type="EMBL" id="MEQ2578979.1"/>
    </source>
</evidence>
<keyword evidence="1" id="KW-0812">Transmembrane</keyword>
<name>A0ABV1I1E1_9FIRM</name>
<comment type="caution">
    <text evidence="2">The sequence shown here is derived from an EMBL/GenBank/DDBJ whole genome shotgun (WGS) entry which is preliminary data.</text>
</comment>
<organism evidence="2 3">
    <name type="scientific">Hominiventricola aquisgranensis</name>
    <dbReference type="NCBI Taxonomy" id="3133164"/>
    <lineage>
        <taxon>Bacteria</taxon>
        <taxon>Bacillati</taxon>
        <taxon>Bacillota</taxon>
        <taxon>Clostridia</taxon>
        <taxon>Lachnospirales</taxon>
        <taxon>Lachnospiraceae</taxon>
        <taxon>Hominiventricola</taxon>
    </lineage>
</organism>
<evidence type="ECO:0000313" key="3">
    <source>
        <dbReference type="Proteomes" id="UP001470288"/>
    </source>
</evidence>
<sequence>MEKGTGMLLIAGACMLVLLIGSIKNRMEWILNFGIRTVMGGIVICLINSMLKRWGIDCQVGLGPVSLLTSGTLGFSGVSLLYAVSAFHLL</sequence>
<dbReference type="Proteomes" id="UP001470288">
    <property type="component" value="Unassembled WGS sequence"/>
</dbReference>
<dbReference type="RefSeq" id="WP_178753930.1">
    <property type="nucleotide sequence ID" value="NZ_JBBMFC010000014.1"/>
</dbReference>
<evidence type="ECO:0000256" key="1">
    <source>
        <dbReference type="SAM" id="Phobius"/>
    </source>
</evidence>
<accession>A0ABV1I1E1</accession>
<reference evidence="2 3" key="1">
    <citation type="submission" date="2024-03" db="EMBL/GenBank/DDBJ databases">
        <title>Human intestinal bacterial collection.</title>
        <authorList>
            <person name="Pauvert C."/>
            <person name="Hitch T.C.A."/>
            <person name="Clavel T."/>
        </authorList>
    </citation>
    <scope>NUCLEOTIDE SEQUENCE [LARGE SCALE GENOMIC DNA]</scope>
    <source>
        <strain evidence="2 3">CLA-AA-H78B</strain>
    </source>
</reference>
<dbReference type="EMBL" id="JBBMFC010000014">
    <property type="protein sequence ID" value="MEQ2578979.1"/>
    <property type="molecule type" value="Genomic_DNA"/>
</dbReference>